<evidence type="ECO:0000256" key="1">
    <source>
        <dbReference type="SAM" id="SignalP"/>
    </source>
</evidence>
<dbReference type="SMART" id="SM00635">
    <property type="entry name" value="BID_2"/>
    <property type="match status" value="2"/>
</dbReference>
<feature type="signal peptide" evidence="1">
    <location>
        <begin position="1"/>
        <end position="22"/>
    </location>
</feature>
<proteinExistence type="predicted"/>
<feature type="domain" description="BIG2" evidence="2">
    <location>
        <begin position="438"/>
        <end position="509"/>
    </location>
</feature>
<dbReference type="OrthoDB" id="1955657at2"/>
<dbReference type="InterPro" id="IPR008964">
    <property type="entry name" value="Invasin/intimin_cell_adhesion"/>
</dbReference>
<dbReference type="RefSeq" id="WP_055067162.1">
    <property type="nucleotide sequence ID" value="NZ_CP173697.1"/>
</dbReference>
<accession>A0A0M6WE17</accession>
<keyword evidence="1" id="KW-0732">Signal</keyword>
<sequence>MKKMRKALLALLLSITVAGTSAAPVMAAGTNTSVPTIPTEESDSSKADKLFTAVKGDYIQLFKDALFDVKYNKYWNDDAAAVVGGSAVAEAVKTLKASVGSTTYGDKADPNAFYCGFINDVKEVSFQDGGKVEFTTSDSKKVSHTYKFLKKDALSGVMEGYVFQSTDKNEDEFKYVFLCPDTPATTYHIEFRYGSDLTELLKLNTGKYANWVGSGILKSALTEKNEQMIQNCIALFCTENLAEMKNADTAAQQSVLAGVWDADMSAYASNPQYKNAKMYCELKADGTGVTYFDPNGTGTYTESPFTFYAYDNDGKEDVSSGVYISTDSEKLTKASKYAITKKGEATILTFETPDGSSISYIKRDTKVAVVSENTTLYVKGKTNILANVVSGSGITTYTSSNPKVAKVDANGKVTAVKKGSVIITATNNGVSGQVKITVKNPTLNKKTVTLKKGKTAKLSVKGSIGKVTYKSSNTKIAAVSSKGVIKAKKAGKVTITVKSNGITNKCKVTVKNK</sequence>
<name>A0A0M6WE17_9FIRM</name>
<feature type="domain" description="BIG2" evidence="2">
    <location>
        <begin position="363"/>
        <end position="437"/>
    </location>
</feature>
<evidence type="ECO:0000313" key="3">
    <source>
        <dbReference type="EMBL" id="CRL34414.1"/>
    </source>
</evidence>
<dbReference type="AlphaFoldDB" id="A0A0M6WE17"/>
<dbReference type="InterPro" id="IPR003343">
    <property type="entry name" value="Big_2"/>
</dbReference>
<dbReference type="InterPro" id="IPR012674">
    <property type="entry name" value="Calycin"/>
</dbReference>
<dbReference type="Gene3D" id="2.60.40.1080">
    <property type="match status" value="2"/>
</dbReference>
<organism evidence="3 4">
    <name type="scientific">Roseburia faecis</name>
    <dbReference type="NCBI Taxonomy" id="301302"/>
    <lineage>
        <taxon>Bacteria</taxon>
        <taxon>Bacillati</taxon>
        <taxon>Bacillota</taxon>
        <taxon>Clostridia</taxon>
        <taxon>Lachnospirales</taxon>
        <taxon>Lachnospiraceae</taxon>
        <taxon>Roseburia</taxon>
    </lineage>
</organism>
<dbReference type="Proteomes" id="UP000049979">
    <property type="component" value="Unassembled WGS sequence"/>
</dbReference>
<dbReference type="Gene3D" id="2.40.128.20">
    <property type="match status" value="1"/>
</dbReference>
<evidence type="ECO:0000259" key="2">
    <source>
        <dbReference type="SMART" id="SM00635"/>
    </source>
</evidence>
<gene>
    <name evidence="3" type="ORF">M72_21151</name>
</gene>
<feature type="chain" id="PRO_5039165138" description="BIG2 domain-containing protein" evidence="1">
    <location>
        <begin position="23"/>
        <end position="513"/>
    </location>
</feature>
<evidence type="ECO:0000313" key="4">
    <source>
        <dbReference type="Proteomes" id="UP000049979"/>
    </source>
</evidence>
<keyword evidence="4" id="KW-1185">Reference proteome</keyword>
<dbReference type="STRING" id="301302.ERS852420_00378"/>
<protein>
    <recommendedName>
        <fullName evidence="2">BIG2 domain-containing protein</fullName>
    </recommendedName>
</protein>
<reference evidence="4" key="1">
    <citation type="submission" date="2015-05" db="EMBL/GenBank/DDBJ databases">
        <authorList>
            <consortium name="Pathogen Informatics"/>
        </authorList>
    </citation>
    <scope>NUCLEOTIDE SEQUENCE [LARGE SCALE GENOMIC DNA]</scope>
    <source>
        <strain evidence="4">M72</strain>
    </source>
</reference>
<dbReference type="Pfam" id="PF02368">
    <property type="entry name" value="Big_2"/>
    <property type="match status" value="1"/>
</dbReference>
<dbReference type="SUPFAM" id="SSF49373">
    <property type="entry name" value="Invasin/intimin cell-adhesion fragments"/>
    <property type="match status" value="2"/>
</dbReference>
<dbReference type="EMBL" id="CVRR01000006">
    <property type="protein sequence ID" value="CRL34414.1"/>
    <property type="molecule type" value="Genomic_DNA"/>
</dbReference>